<organism evidence="2 3">
    <name type="scientific">Stylosanthes scabra</name>
    <dbReference type="NCBI Taxonomy" id="79078"/>
    <lineage>
        <taxon>Eukaryota</taxon>
        <taxon>Viridiplantae</taxon>
        <taxon>Streptophyta</taxon>
        <taxon>Embryophyta</taxon>
        <taxon>Tracheophyta</taxon>
        <taxon>Spermatophyta</taxon>
        <taxon>Magnoliopsida</taxon>
        <taxon>eudicotyledons</taxon>
        <taxon>Gunneridae</taxon>
        <taxon>Pentapetalae</taxon>
        <taxon>rosids</taxon>
        <taxon>fabids</taxon>
        <taxon>Fabales</taxon>
        <taxon>Fabaceae</taxon>
        <taxon>Papilionoideae</taxon>
        <taxon>50 kb inversion clade</taxon>
        <taxon>dalbergioids sensu lato</taxon>
        <taxon>Dalbergieae</taxon>
        <taxon>Pterocarpus clade</taxon>
        <taxon>Stylosanthes</taxon>
    </lineage>
</organism>
<proteinExistence type="predicted"/>
<evidence type="ECO:0000256" key="1">
    <source>
        <dbReference type="SAM" id="MobiDB-lite"/>
    </source>
</evidence>
<sequence>MEENRQTDENGKPVVWVPIDDPYAWVKGEVRDIVSWFSDEECVAELGDPSAWVREGENVVVEFLPCSAEDRVFHKAEGSLFTLYKSSYKDFKSMFVKVRSPILGMEEVNDECLMVADFLEQNLSAKGLLSLNKLLQWEKEKESVCEYLDTTTGGLKNFFKLKTERELSSNAMKTKKGVVVNQPSEKKKPISVKRRRAKGEASGKSKVIELTSSRCCRKEVSLDEVKTFTENQRKLHGYMGADDLSSVWSEHYPMTVVAEEHFQSKADMDLLKSVGDIGRAQFMQVCATRMLCVGHYEELRAKRDAEQKKAESVELEKSMEREKKL</sequence>
<gene>
    <name evidence="2" type="ORF">PIB30_061032</name>
</gene>
<reference evidence="2 3" key="1">
    <citation type="journal article" date="2023" name="Plants (Basel)">
        <title>Bridging the Gap: Combining Genomics and Transcriptomics Approaches to Understand Stylosanthes scabra, an Orphan Legume from the Brazilian Caatinga.</title>
        <authorList>
            <person name="Ferreira-Neto J.R.C."/>
            <person name="da Silva M.D."/>
            <person name="Binneck E."/>
            <person name="de Melo N.F."/>
            <person name="da Silva R.H."/>
            <person name="de Melo A.L.T.M."/>
            <person name="Pandolfi V."/>
            <person name="Bustamante F.O."/>
            <person name="Brasileiro-Vidal A.C."/>
            <person name="Benko-Iseppon A.M."/>
        </authorList>
    </citation>
    <scope>NUCLEOTIDE SEQUENCE [LARGE SCALE GENOMIC DNA]</scope>
    <source>
        <tissue evidence="2">Leaves</tissue>
    </source>
</reference>
<evidence type="ECO:0000313" key="2">
    <source>
        <dbReference type="EMBL" id="MED6222081.1"/>
    </source>
</evidence>
<evidence type="ECO:0000313" key="3">
    <source>
        <dbReference type="Proteomes" id="UP001341840"/>
    </source>
</evidence>
<comment type="caution">
    <text evidence="2">The sequence shown here is derived from an EMBL/GenBank/DDBJ whole genome shotgun (WGS) entry which is preliminary data.</text>
</comment>
<dbReference type="Proteomes" id="UP001341840">
    <property type="component" value="Unassembled WGS sequence"/>
</dbReference>
<keyword evidence="3" id="KW-1185">Reference proteome</keyword>
<name>A0ABU6ZJE7_9FABA</name>
<feature type="region of interest" description="Disordered" evidence="1">
    <location>
        <begin position="303"/>
        <end position="325"/>
    </location>
</feature>
<protein>
    <submittedName>
        <fullName evidence="2">Uncharacterized protein</fullName>
    </submittedName>
</protein>
<dbReference type="EMBL" id="JASCZI010272408">
    <property type="protein sequence ID" value="MED6222081.1"/>
    <property type="molecule type" value="Genomic_DNA"/>
</dbReference>
<feature type="region of interest" description="Disordered" evidence="1">
    <location>
        <begin position="180"/>
        <end position="200"/>
    </location>
</feature>
<accession>A0ABU6ZJE7</accession>